<organism evidence="3 4">
    <name type="scientific">Erythroxylum novogranatense</name>
    <dbReference type="NCBI Taxonomy" id="1862640"/>
    <lineage>
        <taxon>Eukaryota</taxon>
        <taxon>Viridiplantae</taxon>
        <taxon>Streptophyta</taxon>
        <taxon>Embryophyta</taxon>
        <taxon>Tracheophyta</taxon>
        <taxon>Spermatophyta</taxon>
        <taxon>Magnoliopsida</taxon>
        <taxon>eudicotyledons</taxon>
        <taxon>Gunneridae</taxon>
        <taxon>Pentapetalae</taxon>
        <taxon>rosids</taxon>
        <taxon>fabids</taxon>
        <taxon>Malpighiales</taxon>
        <taxon>Erythroxylaceae</taxon>
        <taxon>Erythroxylum</taxon>
    </lineage>
</organism>
<name>A0AAV8SAB7_9ROSI</name>
<feature type="compositionally biased region" description="Basic and acidic residues" evidence="1">
    <location>
        <begin position="136"/>
        <end position="149"/>
    </location>
</feature>
<protein>
    <recommendedName>
        <fullName evidence="2">CRIB domain-containing protein</fullName>
    </recommendedName>
</protein>
<dbReference type="Pfam" id="PF00786">
    <property type="entry name" value="PBD"/>
    <property type="match status" value="1"/>
</dbReference>
<feature type="domain" description="CRIB" evidence="2">
    <location>
        <begin position="30"/>
        <end position="43"/>
    </location>
</feature>
<dbReference type="FunFam" id="3.90.810.10:FF:000029">
    <property type="entry name" value="Elongation factor Ts, mitochondrial"/>
    <property type="match status" value="1"/>
</dbReference>
<evidence type="ECO:0000313" key="3">
    <source>
        <dbReference type="EMBL" id="KAJ8749094.1"/>
    </source>
</evidence>
<evidence type="ECO:0000313" key="4">
    <source>
        <dbReference type="Proteomes" id="UP001159364"/>
    </source>
</evidence>
<comment type="caution">
    <text evidence="3">The sequence shown here is derived from an EMBL/GenBank/DDBJ whole genome shotgun (WGS) entry which is preliminary data.</text>
</comment>
<dbReference type="CDD" id="cd00132">
    <property type="entry name" value="CRIB"/>
    <property type="match status" value="1"/>
</dbReference>
<accession>A0AAV8SAB7</accession>
<dbReference type="PANTHER" id="PTHR46325">
    <property type="entry name" value="CRIB DOMAIN-CONTAINING PROTEIN RIC8"/>
    <property type="match status" value="1"/>
</dbReference>
<dbReference type="PROSITE" id="PS50108">
    <property type="entry name" value="CRIB"/>
    <property type="match status" value="1"/>
</dbReference>
<reference evidence="3 4" key="1">
    <citation type="submission" date="2021-09" db="EMBL/GenBank/DDBJ databases">
        <title>Genomic insights and catalytic innovation underlie evolution of tropane alkaloids biosynthesis.</title>
        <authorList>
            <person name="Wang Y.-J."/>
            <person name="Tian T."/>
            <person name="Huang J.-P."/>
            <person name="Huang S.-X."/>
        </authorList>
    </citation>
    <scope>NUCLEOTIDE SEQUENCE [LARGE SCALE GENOMIC DNA]</scope>
    <source>
        <strain evidence="3">KIB-2018</strain>
        <tissue evidence="3">Leaf</tissue>
    </source>
</reference>
<dbReference type="AlphaFoldDB" id="A0AAV8SAB7"/>
<dbReference type="InterPro" id="IPR000095">
    <property type="entry name" value="CRIB_dom"/>
</dbReference>
<keyword evidence="4" id="KW-1185">Reference proteome</keyword>
<proteinExistence type="predicted"/>
<sequence length="254" mass="27797">MSNSKMKGLLKGLRYISQIFDNEKEPEMQIGFPTDVKHVAHIGWDGGPSVNQPSWMSEFKASPGFASAPLSINGEMKEDALVKWVSEDSSHRRRARGQSQNGQANEPDSPTRAPGSPSKDTEIPKPSRRRSTTGNKADESSAAEKTDKPKQRRSSKNMVPRELSDGAKPARLPKDPSKGNEPSSNLPDIPRKTRRKKTKEEVSTRSRSKARGPDCDVGSENGSVSKSNDSELLHSSSALSNLEESAEKEFNGIL</sequence>
<dbReference type="InterPro" id="IPR036936">
    <property type="entry name" value="CRIB_dom_sf"/>
</dbReference>
<dbReference type="PANTHER" id="PTHR46325:SF39">
    <property type="entry name" value="CRIB DOMAIN-CONTAINING PROTEIN RIC8"/>
    <property type="match status" value="1"/>
</dbReference>
<evidence type="ECO:0000259" key="2">
    <source>
        <dbReference type="PROSITE" id="PS50108"/>
    </source>
</evidence>
<feature type="region of interest" description="Disordered" evidence="1">
    <location>
        <begin position="85"/>
        <end position="254"/>
    </location>
</feature>
<dbReference type="Proteomes" id="UP001159364">
    <property type="component" value="Linkage Group LG12"/>
</dbReference>
<gene>
    <name evidence="3" type="ORF">K2173_013701</name>
</gene>
<dbReference type="EMBL" id="JAIWQS010000012">
    <property type="protein sequence ID" value="KAJ8749094.1"/>
    <property type="molecule type" value="Genomic_DNA"/>
</dbReference>
<dbReference type="Gene3D" id="3.90.810.10">
    <property type="entry name" value="CRIB domain"/>
    <property type="match status" value="1"/>
</dbReference>
<dbReference type="SMART" id="SM00285">
    <property type="entry name" value="PBD"/>
    <property type="match status" value="1"/>
</dbReference>
<feature type="compositionally biased region" description="Basic and acidic residues" evidence="1">
    <location>
        <begin position="245"/>
        <end position="254"/>
    </location>
</feature>
<feature type="compositionally biased region" description="Polar residues" evidence="1">
    <location>
        <begin position="97"/>
        <end position="108"/>
    </location>
</feature>
<evidence type="ECO:0000256" key="1">
    <source>
        <dbReference type="SAM" id="MobiDB-lite"/>
    </source>
</evidence>
<feature type="compositionally biased region" description="Low complexity" evidence="1">
    <location>
        <begin position="233"/>
        <end position="243"/>
    </location>
</feature>